<keyword evidence="2" id="KW-1185">Reference proteome</keyword>
<dbReference type="Proteomes" id="UP000142477">
    <property type="component" value="Segment"/>
</dbReference>
<dbReference type="GeneID" id="26122845"/>
<sequence length="159" mass="18420">MEDFVKCFSNKILFYGDVDPTLFSPVITFTGVIDSYGFNFVNELLAIRLCLKIIQRNDNLCNKCSILICDNKFNVSLEFGYRNSNYMYKKGILYIGVYSPDSTVKAIILLPPYCNYMDVKILNFNLIFPECNCFFADVDMELERPYSGSQEYMFLSPLQ</sequence>
<dbReference type="KEGG" id="vg:26122845"/>
<reference evidence="1 2" key="1">
    <citation type="journal article" date="2015" name="Infect. Genet. Evol.">
        <title>Unique genomic organization of a novel Avipoxvirus detected in turkey (Meleagris gallopavo).</title>
        <authorList>
            <person name="Banyai K."/>
            <person name="Palya V."/>
            <person name="Denes B."/>
            <person name="Glavits R."/>
            <person name="Ivanics E."/>
            <person name="Horvath B."/>
            <person name="Farkas S.L."/>
            <person name="Marton S."/>
            <person name="Balint A."/>
            <person name="Gyuranecz M."/>
            <person name="Erdelyi K."/>
            <person name="Dan A."/>
        </authorList>
    </citation>
    <scope>NUCLEOTIDE SEQUENCE [LARGE SCALE GENOMIC DNA]</scope>
    <source>
        <strain evidence="1 2">TKPV-HU1124/2011</strain>
    </source>
</reference>
<dbReference type="EMBL" id="KP728110">
    <property type="protein sequence ID" value="ALA62529.1"/>
    <property type="molecule type" value="Genomic_DNA"/>
</dbReference>
<organism evidence="1 2">
    <name type="scientific">Turkeypox virus</name>
    <dbReference type="NCBI Taxonomy" id="336486"/>
    <lineage>
        <taxon>Viruses</taxon>
        <taxon>Varidnaviria</taxon>
        <taxon>Bamfordvirae</taxon>
        <taxon>Nucleocytoviricota</taxon>
        <taxon>Pokkesviricetes</taxon>
        <taxon>Chitovirales</taxon>
        <taxon>Poxviridae</taxon>
        <taxon>Chordopoxvirinae</taxon>
        <taxon>Avipoxvirus</taxon>
        <taxon>Avipoxvirus turkeypox</taxon>
    </lineage>
</organism>
<proteinExistence type="predicted"/>
<name>A0A0M3ZCV8_9POXV</name>
<evidence type="ECO:0000313" key="2">
    <source>
        <dbReference type="Proteomes" id="UP000142477"/>
    </source>
</evidence>
<dbReference type="OrthoDB" id="22107at10239"/>
<evidence type="ECO:0000313" key="1">
    <source>
        <dbReference type="EMBL" id="ALA62529.1"/>
    </source>
</evidence>
<dbReference type="RefSeq" id="YP_009177176.1">
    <property type="nucleotide sequence ID" value="NC_028238.1"/>
</dbReference>
<protein>
    <submittedName>
        <fullName evidence="1">Uncharacterized protein</fullName>
    </submittedName>
</protein>
<accession>A0A0M3ZCV8</accession>